<evidence type="ECO:0000256" key="6">
    <source>
        <dbReference type="RuleBase" id="RU000414"/>
    </source>
</evidence>
<protein>
    <recommendedName>
        <fullName evidence="2 6">Superoxide dismutase</fullName>
        <ecNumber evidence="2 6">1.15.1.1</ecNumber>
    </recommendedName>
</protein>
<name>C1DW98_SULAA</name>
<dbReference type="AlphaFoldDB" id="C1DW98"/>
<evidence type="ECO:0000256" key="5">
    <source>
        <dbReference type="PIRSR" id="PIRSR000349-1"/>
    </source>
</evidence>
<dbReference type="Proteomes" id="UP000001369">
    <property type="component" value="Chromosome"/>
</dbReference>
<evidence type="ECO:0000259" key="7">
    <source>
        <dbReference type="Pfam" id="PF00081"/>
    </source>
</evidence>
<dbReference type="GO" id="GO:0004784">
    <property type="term" value="F:superoxide dismutase activity"/>
    <property type="evidence" value="ECO:0007669"/>
    <property type="project" value="UniProtKB-EC"/>
</dbReference>
<keyword evidence="3 5" id="KW-0479">Metal-binding</keyword>
<keyword evidence="4 6" id="KW-0560">Oxidoreductase</keyword>
<dbReference type="EC" id="1.15.1.1" evidence="2 6"/>
<organism evidence="9 10">
    <name type="scientific">Sulfurihydrogenibium azorense (strain DSM 15241 / OCM 825 / Az-Fu1)</name>
    <dbReference type="NCBI Taxonomy" id="204536"/>
    <lineage>
        <taxon>Bacteria</taxon>
        <taxon>Pseudomonadati</taxon>
        <taxon>Aquificota</taxon>
        <taxon>Aquificia</taxon>
        <taxon>Aquificales</taxon>
        <taxon>Hydrogenothermaceae</taxon>
        <taxon>Sulfurihydrogenibium</taxon>
    </lineage>
</organism>
<dbReference type="PANTHER" id="PTHR11404">
    <property type="entry name" value="SUPEROXIDE DISMUTASE 2"/>
    <property type="match status" value="1"/>
</dbReference>
<dbReference type="Gene3D" id="1.10.287.990">
    <property type="entry name" value="Fe,Mn superoxide dismutase (SOD) domain"/>
    <property type="match status" value="1"/>
</dbReference>
<accession>C1DW98</accession>
<evidence type="ECO:0000256" key="2">
    <source>
        <dbReference type="ARBA" id="ARBA00012682"/>
    </source>
</evidence>
<dbReference type="PIRSF" id="PIRSF000349">
    <property type="entry name" value="SODismutase"/>
    <property type="match status" value="1"/>
</dbReference>
<dbReference type="InterPro" id="IPR001189">
    <property type="entry name" value="Mn/Fe_SOD"/>
</dbReference>
<dbReference type="InterPro" id="IPR019831">
    <property type="entry name" value="Mn/Fe_SOD_N"/>
</dbReference>
<evidence type="ECO:0000313" key="9">
    <source>
        <dbReference type="EMBL" id="ACN98255.1"/>
    </source>
</evidence>
<evidence type="ECO:0000256" key="3">
    <source>
        <dbReference type="ARBA" id="ARBA00022723"/>
    </source>
</evidence>
<dbReference type="STRING" id="204536.SULAZ_1418"/>
<evidence type="ECO:0000313" key="10">
    <source>
        <dbReference type="Proteomes" id="UP000001369"/>
    </source>
</evidence>
<feature type="binding site" evidence="5">
    <location>
        <position position="207"/>
    </location>
    <ligand>
        <name>Mn(2+)</name>
        <dbReference type="ChEBI" id="CHEBI:29035"/>
    </ligand>
</feature>
<dbReference type="Pfam" id="PF00081">
    <property type="entry name" value="Sod_Fe_N"/>
    <property type="match status" value="1"/>
</dbReference>
<sequence>MDRREFLKLSGLSASLILTDNLLAMEILEKEEKREIKSKSGGKKMKVVKLQPKDHLKPKGLVGISDEQIEVHFEAHYKGYVAKYNEIQEKLASDFADRSKANQNYSEYRALKVEESFNYMGVVLHELYFENLVAGGKGEPSPELKKMIEEYFGSVNNCINEIKATGIACRGWATLSYDLYNKILVVNGFDAHNQYGFVYSVPLIVLDVYEHAYYVDQKNKRPPYIDAFFKNLNWEVVNERFNKAVKF</sequence>
<dbReference type="eggNOG" id="COG0605">
    <property type="taxonomic scope" value="Bacteria"/>
</dbReference>
<dbReference type="SUPFAM" id="SSF46609">
    <property type="entry name" value="Fe,Mn superoxide dismutase (SOD), N-terminal domain"/>
    <property type="match status" value="1"/>
</dbReference>
<feature type="domain" description="Manganese/iron superoxide dismutase C-terminal" evidence="8">
    <location>
        <begin position="141"/>
        <end position="240"/>
    </location>
</feature>
<evidence type="ECO:0000259" key="8">
    <source>
        <dbReference type="Pfam" id="PF02777"/>
    </source>
</evidence>
<dbReference type="InterPro" id="IPR019832">
    <property type="entry name" value="Mn/Fe_SOD_C"/>
</dbReference>
<evidence type="ECO:0000256" key="1">
    <source>
        <dbReference type="ARBA" id="ARBA00008714"/>
    </source>
</evidence>
<dbReference type="InterPro" id="IPR050265">
    <property type="entry name" value="Fe/Mn_Superoxide_Dismutase"/>
</dbReference>
<dbReference type="InterPro" id="IPR036324">
    <property type="entry name" value="Mn/Fe_SOD_N_sf"/>
</dbReference>
<dbReference type="EMBL" id="CP001229">
    <property type="protein sequence ID" value="ACN98255.1"/>
    <property type="molecule type" value="Genomic_DNA"/>
</dbReference>
<feature type="domain" description="Manganese/iron superoxide dismutase N-terminal" evidence="7">
    <location>
        <begin position="64"/>
        <end position="132"/>
    </location>
</feature>
<feature type="binding site" evidence="5">
    <location>
        <position position="125"/>
    </location>
    <ligand>
        <name>Mn(2+)</name>
        <dbReference type="ChEBI" id="CHEBI:29035"/>
    </ligand>
</feature>
<dbReference type="InterPro" id="IPR036314">
    <property type="entry name" value="SOD_C_sf"/>
</dbReference>
<dbReference type="Gene3D" id="3.55.40.20">
    <property type="entry name" value="Iron/manganese superoxide dismutase, C-terminal domain"/>
    <property type="match status" value="1"/>
</dbReference>
<comment type="function">
    <text evidence="6">Destroys radicals which are normally produced within the cells and which are toxic to biological systems.</text>
</comment>
<keyword evidence="10" id="KW-1185">Reference proteome</keyword>
<dbReference type="SUPFAM" id="SSF54719">
    <property type="entry name" value="Fe,Mn superoxide dismutase (SOD), C-terminal domain"/>
    <property type="match status" value="1"/>
</dbReference>
<dbReference type="Pfam" id="PF02777">
    <property type="entry name" value="Sod_Fe_C"/>
    <property type="match status" value="1"/>
</dbReference>
<reference evidence="9 10" key="1">
    <citation type="journal article" date="2009" name="J. Bacteriol.">
        <title>Complete and draft genome sequences of six members of the Aquificales.</title>
        <authorList>
            <person name="Reysenbach A.L."/>
            <person name="Hamamura N."/>
            <person name="Podar M."/>
            <person name="Griffiths E."/>
            <person name="Ferreira S."/>
            <person name="Hochstein R."/>
            <person name="Heidelberg J."/>
            <person name="Johnson J."/>
            <person name="Mead D."/>
            <person name="Pohorille A."/>
            <person name="Sarmiento M."/>
            <person name="Schweighofer K."/>
            <person name="Seshadri R."/>
            <person name="Voytek M.A."/>
        </authorList>
    </citation>
    <scope>NUCLEOTIDE SEQUENCE [LARGE SCALE GENOMIC DNA]</scope>
    <source>
        <strain evidence="10">Az-Fu1 / DSM 15241 / OCM 825</strain>
    </source>
</reference>
<feature type="binding site" evidence="5">
    <location>
        <position position="211"/>
    </location>
    <ligand>
        <name>Mn(2+)</name>
        <dbReference type="ChEBI" id="CHEBI:29035"/>
    </ligand>
</feature>
<dbReference type="HOGENOM" id="CLU_031625_2_2_0"/>
<dbReference type="GO" id="GO:0046872">
    <property type="term" value="F:metal ion binding"/>
    <property type="evidence" value="ECO:0007669"/>
    <property type="project" value="UniProtKB-KW"/>
</dbReference>
<comment type="catalytic activity">
    <reaction evidence="6">
        <text>2 superoxide + 2 H(+) = H2O2 + O2</text>
        <dbReference type="Rhea" id="RHEA:20696"/>
        <dbReference type="ChEBI" id="CHEBI:15378"/>
        <dbReference type="ChEBI" id="CHEBI:15379"/>
        <dbReference type="ChEBI" id="CHEBI:16240"/>
        <dbReference type="ChEBI" id="CHEBI:18421"/>
        <dbReference type="EC" id="1.15.1.1"/>
    </reaction>
</comment>
<proteinExistence type="inferred from homology"/>
<comment type="similarity">
    <text evidence="1 6">Belongs to the iron/manganese superoxide dismutase family.</text>
</comment>
<evidence type="ECO:0000256" key="4">
    <source>
        <dbReference type="ARBA" id="ARBA00023002"/>
    </source>
</evidence>
<feature type="binding site" evidence="5">
    <location>
        <position position="72"/>
    </location>
    <ligand>
        <name>Mn(2+)</name>
        <dbReference type="ChEBI" id="CHEBI:29035"/>
    </ligand>
</feature>
<dbReference type="KEGG" id="saf:SULAZ_1418"/>
<gene>
    <name evidence="9" type="ordered locus">SULAZ_1418</name>
</gene>
<dbReference type="PANTHER" id="PTHR11404:SF6">
    <property type="entry name" value="SUPEROXIDE DISMUTASE [MN], MITOCHONDRIAL"/>
    <property type="match status" value="1"/>
</dbReference>